<dbReference type="Pfam" id="PF14165">
    <property type="entry name" value="YtzH"/>
    <property type="match status" value="1"/>
</dbReference>
<dbReference type="Proteomes" id="UP000682134">
    <property type="component" value="Unassembled WGS sequence"/>
</dbReference>
<dbReference type="AlphaFoldDB" id="A0A940NRT3"/>
<dbReference type="EMBL" id="JAGIYQ010000010">
    <property type="protein sequence ID" value="MBP0726368.1"/>
    <property type="molecule type" value="Genomic_DNA"/>
</dbReference>
<evidence type="ECO:0000313" key="2">
    <source>
        <dbReference type="Proteomes" id="UP000682134"/>
    </source>
</evidence>
<dbReference type="InterPro" id="IPR025547">
    <property type="entry name" value="YtzH"/>
</dbReference>
<protein>
    <submittedName>
        <fullName evidence="1">YtzH-like family protein</fullName>
    </submittedName>
</protein>
<keyword evidence="2" id="KW-1185">Reference proteome</keyword>
<sequence length="92" mass="10685">MPLNHEHQMTILKDILTNHQSDCCGTVSECEQLERIIQSLMNNDQLDASVKSTLSDIYYYSQSGKYSSDLDQHISNHQQQLSQWVNDFDQYS</sequence>
<accession>A0A940NRT3</accession>
<name>A0A940NRT3_9BACI</name>
<organism evidence="1 2">
    <name type="scientific">Gottfriedia endophytica</name>
    <dbReference type="NCBI Taxonomy" id="2820819"/>
    <lineage>
        <taxon>Bacteria</taxon>
        <taxon>Bacillati</taxon>
        <taxon>Bacillota</taxon>
        <taxon>Bacilli</taxon>
        <taxon>Bacillales</taxon>
        <taxon>Bacillaceae</taxon>
        <taxon>Gottfriedia</taxon>
    </lineage>
</organism>
<dbReference type="RefSeq" id="WP_209406707.1">
    <property type="nucleotide sequence ID" value="NZ_JAGIYQ010000010.1"/>
</dbReference>
<proteinExistence type="predicted"/>
<comment type="caution">
    <text evidence="1">The sequence shown here is derived from an EMBL/GenBank/DDBJ whole genome shotgun (WGS) entry which is preliminary data.</text>
</comment>
<gene>
    <name evidence="1" type="ORF">J5Y03_14495</name>
</gene>
<evidence type="ECO:0000313" key="1">
    <source>
        <dbReference type="EMBL" id="MBP0726368.1"/>
    </source>
</evidence>
<reference evidence="1" key="1">
    <citation type="submission" date="2021-04" db="EMBL/GenBank/DDBJ databases">
        <title>Genome seq and assembly of Bacillus sp.</title>
        <authorList>
            <person name="Chhetri G."/>
        </authorList>
    </citation>
    <scope>NUCLEOTIDE SEQUENCE</scope>
    <source>
        <strain evidence="1">RG28</strain>
    </source>
</reference>